<sequence length="65" mass="6867">MHCDGDAETNSSVYLFGAVKFASISIAATPKLAITLIDRKSHRPRLQAGAGGMPVSAEIPLHHPL</sequence>
<name>A0A1V8RMZ9_9HYPH</name>
<gene>
    <name evidence="2" type="ORF">BFN67_21575</name>
</gene>
<accession>A0A1V8RMZ9</accession>
<keyword evidence="1" id="KW-0472">Membrane</keyword>
<keyword evidence="3" id="KW-1185">Reference proteome</keyword>
<organism evidence="2 3">
    <name type="scientific">Manganibacter manganicus</name>
    <dbReference type="NCBI Taxonomy" id="1873176"/>
    <lineage>
        <taxon>Bacteria</taxon>
        <taxon>Pseudomonadati</taxon>
        <taxon>Pseudomonadota</taxon>
        <taxon>Alphaproteobacteria</taxon>
        <taxon>Hyphomicrobiales</taxon>
        <taxon>Phyllobacteriaceae</taxon>
        <taxon>Manganibacter</taxon>
    </lineage>
</organism>
<evidence type="ECO:0000313" key="3">
    <source>
        <dbReference type="Proteomes" id="UP000191905"/>
    </source>
</evidence>
<keyword evidence="1" id="KW-1133">Transmembrane helix</keyword>
<dbReference type="AlphaFoldDB" id="A0A1V8RMZ9"/>
<reference evidence="2 3" key="1">
    <citation type="journal article" date="2016" name="Int. J. Syst. Evol. Microbiol.">
        <title>Pseudaminobacter manganicus sp. nov., isolated from sludge of a manganese mine.</title>
        <authorList>
            <person name="Li J."/>
            <person name="Huang J."/>
            <person name="Liao S."/>
            <person name="Wang G."/>
        </authorList>
    </citation>
    <scope>NUCLEOTIDE SEQUENCE [LARGE SCALE GENOMIC DNA]</scope>
    <source>
        <strain evidence="2 3">JH-7</strain>
    </source>
</reference>
<comment type="caution">
    <text evidence="2">The sequence shown here is derived from an EMBL/GenBank/DDBJ whole genome shotgun (WGS) entry which is preliminary data.</text>
</comment>
<protein>
    <submittedName>
        <fullName evidence="2">Uncharacterized protein</fullName>
    </submittedName>
</protein>
<proteinExistence type="predicted"/>
<dbReference type="Proteomes" id="UP000191905">
    <property type="component" value="Unassembled WGS sequence"/>
</dbReference>
<keyword evidence="1" id="KW-0812">Transmembrane</keyword>
<evidence type="ECO:0000256" key="1">
    <source>
        <dbReference type="SAM" id="Phobius"/>
    </source>
</evidence>
<dbReference type="EMBL" id="MDET01000028">
    <property type="protein sequence ID" value="OQM74526.1"/>
    <property type="molecule type" value="Genomic_DNA"/>
</dbReference>
<evidence type="ECO:0000313" key="2">
    <source>
        <dbReference type="EMBL" id="OQM74526.1"/>
    </source>
</evidence>
<feature type="transmembrane region" description="Helical" evidence="1">
    <location>
        <begin position="12"/>
        <end position="37"/>
    </location>
</feature>